<accession>A0A8I2YIR3</accession>
<dbReference type="EMBL" id="JAGFBS010000024">
    <property type="protein sequence ID" value="KAG6373054.1"/>
    <property type="molecule type" value="Genomic_DNA"/>
</dbReference>
<gene>
    <name evidence="1" type="ORF">JVT61DRAFT_7115</name>
</gene>
<proteinExistence type="predicted"/>
<evidence type="ECO:0000313" key="1">
    <source>
        <dbReference type="EMBL" id="KAG6373054.1"/>
    </source>
</evidence>
<dbReference type="Proteomes" id="UP000683000">
    <property type="component" value="Unassembled WGS sequence"/>
</dbReference>
<protein>
    <submittedName>
        <fullName evidence="1">Uncharacterized protein</fullName>
    </submittedName>
</protein>
<sequence length="412" mass="45553">MQVTLEQVHDIVNSNDGNHNVHTTSFSKIQSTSYRCAFEDSRFYDELTRHHGNSCTASQTCYHIALCDSDRSYLLLVSPLGSSGTATPPAPITLPALSTLLSKILDNTAVPVPRPVAHDVSGGEGKWDFGWLLLRVPNSSRTHPLTSSLASVRPSLSPRQLARVELRLGTHLRALHGITNDWFGIPMDKPTPDPLIVPTFTTLFTSQTGEGAEECGEDMTPYSWQDTFVLQLEELLEQVCGNANARKTVPSLDIDNLRLSLCRAMGSFLFDDVEMPRLIWVTGNEEDVIVSLNPGKDGGGTTHEEGAEADIAYILPTFRRALWGDPLMEAWFLPPGPTTAINEGYFDGEEDGTLIVLPRHKTKRTWYTVYLALLVLAEEVSQEGEVSNKETVRWARSILPECVEILKSAPCY</sequence>
<evidence type="ECO:0000313" key="2">
    <source>
        <dbReference type="Proteomes" id="UP000683000"/>
    </source>
</evidence>
<organism evidence="1 2">
    <name type="scientific">Boletus reticuloceps</name>
    <dbReference type="NCBI Taxonomy" id="495285"/>
    <lineage>
        <taxon>Eukaryota</taxon>
        <taxon>Fungi</taxon>
        <taxon>Dikarya</taxon>
        <taxon>Basidiomycota</taxon>
        <taxon>Agaricomycotina</taxon>
        <taxon>Agaricomycetes</taxon>
        <taxon>Agaricomycetidae</taxon>
        <taxon>Boletales</taxon>
        <taxon>Boletineae</taxon>
        <taxon>Boletaceae</taxon>
        <taxon>Boletoideae</taxon>
        <taxon>Boletus</taxon>
    </lineage>
</organism>
<dbReference type="AlphaFoldDB" id="A0A8I2YIR3"/>
<reference evidence="1" key="1">
    <citation type="submission" date="2021-03" db="EMBL/GenBank/DDBJ databases">
        <title>Evolutionary innovations through gain and loss of genes in the ectomycorrhizal Boletales.</title>
        <authorList>
            <person name="Wu G."/>
            <person name="Miyauchi S."/>
            <person name="Morin E."/>
            <person name="Yang Z.-L."/>
            <person name="Xu J."/>
            <person name="Martin F.M."/>
        </authorList>
    </citation>
    <scope>NUCLEOTIDE SEQUENCE</scope>
    <source>
        <strain evidence="1">BR01</strain>
    </source>
</reference>
<dbReference type="OrthoDB" id="5210591at2759"/>
<comment type="caution">
    <text evidence="1">The sequence shown here is derived from an EMBL/GenBank/DDBJ whole genome shotgun (WGS) entry which is preliminary data.</text>
</comment>
<name>A0A8I2YIR3_9AGAM</name>
<keyword evidence="2" id="KW-1185">Reference proteome</keyword>